<dbReference type="EMBL" id="DRKW01000256">
    <property type="protein sequence ID" value="HEB74435.1"/>
    <property type="molecule type" value="Genomic_DNA"/>
</dbReference>
<gene>
    <name evidence="1" type="ORF">ENJ03_04365</name>
</gene>
<dbReference type="Proteomes" id="UP000886268">
    <property type="component" value="Unassembled WGS sequence"/>
</dbReference>
<sequence length="152" mass="17995">MIEEPLYVLRFKYVKPAKTLIKIEQKLAEVSLYTASSPNKKGNKKSKVLMLSARVPFKIFSQFLSSSGWQEKDGVLFSSKEEAYYRAIVLAALLQCTRERYKMDEMCRLVDNIPYIDLKFWSNVFINAFENRNRRRDLYRPVRALKEVYGYR</sequence>
<proteinExistence type="predicted"/>
<evidence type="ECO:0000313" key="1">
    <source>
        <dbReference type="EMBL" id="HEB74435.1"/>
    </source>
</evidence>
<name>A0A7V1I5B4_DESA2</name>
<dbReference type="AlphaFoldDB" id="A0A7V1I5B4"/>
<protein>
    <submittedName>
        <fullName evidence="1">Uncharacterized protein</fullName>
    </submittedName>
</protein>
<comment type="caution">
    <text evidence="1">The sequence shown here is derived from an EMBL/GenBank/DDBJ whole genome shotgun (WGS) entry which is preliminary data.</text>
</comment>
<organism evidence="1">
    <name type="scientific">Desulfofervidus auxilii</name>
    <dbReference type="NCBI Taxonomy" id="1621989"/>
    <lineage>
        <taxon>Bacteria</taxon>
        <taxon>Pseudomonadati</taxon>
        <taxon>Thermodesulfobacteriota</taxon>
        <taxon>Candidatus Desulfofervidia</taxon>
        <taxon>Candidatus Desulfofervidales</taxon>
        <taxon>Candidatus Desulfofervidaceae</taxon>
        <taxon>Candidatus Desulfofervidus</taxon>
    </lineage>
</organism>
<accession>A0A7V1I5B4</accession>
<reference evidence="1" key="1">
    <citation type="journal article" date="2020" name="mSystems">
        <title>Genome- and Community-Level Interaction Insights into Carbon Utilization and Element Cycling Functions of Hydrothermarchaeota in Hydrothermal Sediment.</title>
        <authorList>
            <person name="Zhou Z."/>
            <person name="Liu Y."/>
            <person name="Xu W."/>
            <person name="Pan J."/>
            <person name="Luo Z.H."/>
            <person name="Li M."/>
        </authorList>
    </citation>
    <scope>NUCLEOTIDE SEQUENCE [LARGE SCALE GENOMIC DNA]</scope>
    <source>
        <strain evidence="1">HyVt-45</strain>
    </source>
</reference>